<evidence type="ECO:0000313" key="5">
    <source>
        <dbReference type="EMBL" id="MFC7324951.1"/>
    </source>
</evidence>
<name>A0ABD6AKZ8_9EURY</name>
<keyword evidence="6" id="KW-1185">Reference proteome</keyword>
<dbReference type="AlphaFoldDB" id="A0ABD6AKZ8"/>
<dbReference type="CDD" id="cd06464">
    <property type="entry name" value="ACD_sHsps-like"/>
    <property type="match status" value="1"/>
</dbReference>
<evidence type="ECO:0000256" key="2">
    <source>
        <dbReference type="RuleBase" id="RU003616"/>
    </source>
</evidence>
<feature type="region of interest" description="Disordered" evidence="3">
    <location>
        <begin position="82"/>
        <end position="133"/>
    </location>
</feature>
<comment type="similarity">
    <text evidence="1 2">Belongs to the small heat shock protein (HSP20) family.</text>
</comment>
<feature type="compositionally biased region" description="Basic residues" evidence="3">
    <location>
        <begin position="102"/>
        <end position="113"/>
    </location>
</feature>
<organism evidence="5 6">
    <name type="scientific">Halorubrum rutilum</name>
    <dbReference type="NCBI Taxonomy" id="1364933"/>
    <lineage>
        <taxon>Archaea</taxon>
        <taxon>Methanobacteriati</taxon>
        <taxon>Methanobacteriota</taxon>
        <taxon>Stenosarchaea group</taxon>
        <taxon>Halobacteria</taxon>
        <taxon>Halobacteriales</taxon>
        <taxon>Haloferacaceae</taxon>
        <taxon>Halorubrum</taxon>
    </lineage>
</organism>
<comment type="caution">
    <text evidence="5">The sequence shown here is derived from an EMBL/GenBank/DDBJ whole genome shotgun (WGS) entry which is preliminary data.</text>
</comment>
<proteinExistence type="inferred from homology"/>
<dbReference type="Gene3D" id="2.60.40.790">
    <property type="match status" value="1"/>
</dbReference>
<accession>A0ABD6AKZ8</accession>
<protein>
    <submittedName>
        <fullName evidence="5">Hsp20/alpha crystallin family protein</fullName>
    </submittedName>
</protein>
<evidence type="ECO:0000313" key="6">
    <source>
        <dbReference type="Proteomes" id="UP001596545"/>
    </source>
</evidence>
<dbReference type="PROSITE" id="PS01031">
    <property type="entry name" value="SHSP"/>
    <property type="match status" value="1"/>
</dbReference>
<dbReference type="RefSeq" id="WP_256409142.1">
    <property type="nucleotide sequence ID" value="NZ_JANHDN010000004.1"/>
</dbReference>
<dbReference type="InterPro" id="IPR002068">
    <property type="entry name" value="A-crystallin/Hsp20_dom"/>
</dbReference>
<evidence type="ECO:0000256" key="3">
    <source>
        <dbReference type="SAM" id="MobiDB-lite"/>
    </source>
</evidence>
<dbReference type="Proteomes" id="UP001596545">
    <property type="component" value="Unassembled WGS sequence"/>
</dbReference>
<dbReference type="EMBL" id="JBHTBL010000008">
    <property type="protein sequence ID" value="MFC7324951.1"/>
    <property type="molecule type" value="Genomic_DNA"/>
</dbReference>
<evidence type="ECO:0000256" key="1">
    <source>
        <dbReference type="PROSITE-ProRule" id="PRU00285"/>
    </source>
</evidence>
<dbReference type="SUPFAM" id="SSF49764">
    <property type="entry name" value="HSP20-like chaperones"/>
    <property type="match status" value="1"/>
</dbReference>
<feature type="domain" description="SHSP" evidence="4">
    <location>
        <begin position="35"/>
        <end position="155"/>
    </location>
</feature>
<dbReference type="InterPro" id="IPR008978">
    <property type="entry name" value="HSP20-like_chaperone"/>
</dbReference>
<dbReference type="Pfam" id="PF00011">
    <property type="entry name" value="HSP20"/>
    <property type="match status" value="1"/>
</dbReference>
<reference evidence="5 6" key="1">
    <citation type="journal article" date="2019" name="Int. J. Syst. Evol. Microbiol.">
        <title>The Global Catalogue of Microorganisms (GCM) 10K type strain sequencing project: providing services to taxonomists for standard genome sequencing and annotation.</title>
        <authorList>
            <consortium name="The Broad Institute Genomics Platform"/>
            <consortium name="The Broad Institute Genome Sequencing Center for Infectious Disease"/>
            <person name="Wu L."/>
            <person name="Ma J."/>
        </authorList>
    </citation>
    <scope>NUCLEOTIDE SEQUENCE [LARGE SCALE GENOMIC DNA]</scope>
    <source>
        <strain evidence="5 6">CGMCC 1.12554</strain>
    </source>
</reference>
<dbReference type="PANTHER" id="PTHR11527">
    <property type="entry name" value="HEAT-SHOCK PROTEIN 20 FAMILY MEMBER"/>
    <property type="match status" value="1"/>
</dbReference>
<dbReference type="InterPro" id="IPR031107">
    <property type="entry name" value="Small_HSP"/>
</dbReference>
<gene>
    <name evidence="5" type="ORF">ACFQMF_10215</name>
</gene>
<evidence type="ECO:0000259" key="4">
    <source>
        <dbReference type="PROSITE" id="PS01031"/>
    </source>
</evidence>
<sequence>MTRRDPFGEIEELLERMGREFEELGGTLDAPGGPRLPGARDVAVDVIEDDESITVLADLPGFDDEDIDVELREESLSIAATREEERDVADGAGDADAEGVRYRRRERRSRSVSRRVPIAEPVERDGATASYENGVLTVTLPKRSESGEGHSIDVS</sequence>